<feature type="compositionally biased region" description="Basic and acidic residues" evidence="1">
    <location>
        <begin position="35"/>
        <end position="47"/>
    </location>
</feature>
<name>A0AAV7T2Y2_PLEWA</name>
<feature type="compositionally biased region" description="Basic residues" evidence="1">
    <location>
        <begin position="188"/>
        <end position="203"/>
    </location>
</feature>
<organism evidence="2 3">
    <name type="scientific">Pleurodeles waltl</name>
    <name type="common">Iberian ribbed newt</name>
    <dbReference type="NCBI Taxonomy" id="8319"/>
    <lineage>
        <taxon>Eukaryota</taxon>
        <taxon>Metazoa</taxon>
        <taxon>Chordata</taxon>
        <taxon>Craniata</taxon>
        <taxon>Vertebrata</taxon>
        <taxon>Euteleostomi</taxon>
        <taxon>Amphibia</taxon>
        <taxon>Batrachia</taxon>
        <taxon>Caudata</taxon>
        <taxon>Salamandroidea</taxon>
        <taxon>Salamandridae</taxon>
        <taxon>Pleurodelinae</taxon>
        <taxon>Pleurodeles</taxon>
    </lineage>
</organism>
<accession>A0AAV7T2Y2</accession>
<keyword evidence="3" id="KW-1185">Reference proteome</keyword>
<sequence>MVAEGGPEEGFGVNEGGFGVLQKQVAGQEEDVWYKRETSGTSKEPHMQFKSSKLSKGEGQRVLWYVSVGHCPENKLSVASGVGSKKSVGVEGKMSDISKEALPREDDGTAVVADETKENEFTNPSWLIKGMIKVSWPLIPLSPGDTPPAAAIFILTTQFTSAAIGRRPATTGSSEGRSGNPTAARSTRAARHLGQRRRDRAAKRRETTTTRTHTITGITKLRAYLQRDFVPPSRRRILDCSRNSGSGRRHGQERGDGLPGQAGIQAIYLEQGEPPPVFYPQRRISGGTHALNRAARTSVESGPRPLTNSGIALGDRAIKRDATPGSAPEGTSSQRAGGTPSQE</sequence>
<feature type="region of interest" description="Disordered" evidence="1">
    <location>
        <begin position="35"/>
        <end position="54"/>
    </location>
</feature>
<gene>
    <name evidence="2" type="ORF">NDU88_002806</name>
</gene>
<dbReference type="EMBL" id="JANPWB010000007">
    <property type="protein sequence ID" value="KAJ1170935.1"/>
    <property type="molecule type" value="Genomic_DNA"/>
</dbReference>
<feature type="region of interest" description="Disordered" evidence="1">
    <location>
        <begin position="164"/>
        <end position="217"/>
    </location>
</feature>
<feature type="compositionally biased region" description="Polar residues" evidence="1">
    <location>
        <begin position="329"/>
        <end position="343"/>
    </location>
</feature>
<protein>
    <submittedName>
        <fullName evidence="2">Uncharacterized protein</fullName>
    </submittedName>
</protein>
<evidence type="ECO:0000313" key="2">
    <source>
        <dbReference type="EMBL" id="KAJ1170935.1"/>
    </source>
</evidence>
<reference evidence="2" key="1">
    <citation type="journal article" date="2022" name="bioRxiv">
        <title>Sequencing and chromosome-scale assembly of the giantPleurodeles waltlgenome.</title>
        <authorList>
            <person name="Brown T."/>
            <person name="Elewa A."/>
            <person name="Iarovenko S."/>
            <person name="Subramanian E."/>
            <person name="Araus A.J."/>
            <person name="Petzold A."/>
            <person name="Susuki M."/>
            <person name="Suzuki K.-i.T."/>
            <person name="Hayashi T."/>
            <person name="Toyoda A."/>
            <person name="Oliveira C."/>
            <person name="Osipova E."/>
            <person name="Leigh N.D."/>
            <person name="Simon A."/>
            <person name="Yun M.H."/>
        </authorList>
    </citation>
    <scope>NUCLEOTIDE SEQUENCE</scope>
    <source>
        <strain evidence="2">20211129_DDA</strain>
        <tissue evidence="2">Liver</tissue>
    </source>
</reference>
<comment type="caution">
    <text evidence="2">The sequence shown here is derived from an EMBL/GenBank/DDBJ whole genome shotgun (WGS) entry which is preliminary data.</text>
</comment>
<feature type="compositionally biased region" description="Polar residues" evidence="1">
    <location>
        <begin position="170"/>
        <end position="185"/>
    </location>
</feature>
<dbReference type="Proteomes" id="UP001066276">
    <property type="component" value="Chromosome 4_1"/>
</dbReference>
<proteinExistence type="predicted"/>
<feature type="region of interest" description="Disordered" evidence="1">
    <location>
        <begin position="288"/>
        <end position="343"/>
    </location>
</feature>
<evidence type="ECO:0000313" key="3">
    <source>
        <dbReference type="Proteomes" id="UP001066276"/>
    </source>
</evidence>
<evidence type="ECO:0000256" key="1">
    <source>
        <dbReference type="SAM" id="MobiDB-lite"/>
    </source>
</evidence>
<dbReference type="AlphaFoldDB" id="A0AAV7T2Y2"/>
<feature type="region of interest" description="Disordered" evidence="1">
    <location>
        <begin position="235"/>
        <end position="259"/>
    </location>
</feature>